<dbReference type="PANTHER" id="PTHR48258:SF3">
    <property type="entry name" value="FK506-BINDING PROTEIN 4-LIKE ISOFORM X1"/>
    <property type="match status" value="1"/>
</dbReference>
<reference evidence="3" key="1">
    <citation type="submission" date="2024-03" db="EMBL/GenBank/DDBJ databases">
        <title>WGS assembly of Saponaria officinalis var. Norfolk2.</title>
        <authorList>
            <person name="Jenkins J."/>
            <person name="Shu S."/>
            <person name="Grimwood J."/>
            <person name="Barry K."/>
            <person name="Goodstein D."/>
            <person name="Schmutz J."/>
            <person name="Leebens-Mack J."/>
            <person name="Osbourn A."/>
        </authorList>
    </citation>
    <scope>NUCLEOTIDE SEQUENCE [LARGE SCALE GENOMIC DNA]</scope>
    <source>
        <strain evidence="3">JIC</strain>
    </source>
</reference>
<comment type="caution">
    <text evidence="3">The sequence shown here is derived from an EMBL/GenBank/DDBJ whole genome shotgun (WGS) entry which is preliminary data.</text>
</comment>
<feature type="compositionally biased region" description="Basic and acidic residues" evidence="1">
    <location>
        <begin position="181"/>
        <end position="191"/>
    </location>
</feature>
<keyword evidence="4" id="KW-1185">Reference proteome</keyword>
<proteinExistence type="predicted"/>
<evidence type="ECO:0000259" key="2">
    <source>
        <dbReference type="Pfam" id="PF13952"/>
    </source>
</evidence>
<dbReference type="Pfam" id="PF13952">
    <property type="entry name" value="DUF4216"/>
    <property type="match status" value="1"/>
</dbReference>
<dbReference type="EMBL" id="JBDFQZ010000005">
    <property type="protein sequence ID" value="KAK9725530.1"/>
    <property type="molecule type" value="Genomic_DNA"/>
</dbReference>
<dbReference type="AlphaFoldDB" id="A0AAW1KSJ6"/>
<evidence type="ECO:0000313" key="3">
    <source>
        <dbReference type="EMBL" id="KAK9725530.1"/>
    </source>
</evidence>
<name>A0AAW1KSJ6_SAPOF</name>
<protein>
    <recommendedName>
        <fullName evidence="2">DUF4216 domain-containing protein</fullName>
    </recommendedName>
</protein>
<accession>A0AAW1KSJ6</accession>
<organism evidence="3 4">
    <name type="scientific">Saponaria officinalis</name>
    <name type="common">Common soapwort</name>
    <name type="synonym">Lychnis saponaria</name>
    <dbReference type="NCBI Taxonomy" id="3572"/>
    <lineage>
        <taxon>Eukaryota</taxon>
        <taxon>Viridiplantae</taxon>
        <taxon>Streptophyta</taxon>
        <taxon>Embryophyta</taxon>
        <taxon>Tracheophyta</taxon>
        <taxon>Spermatophyta</taxon>
        <taxon>Magnoliopsida</taxon>
        <taxon>eudicotyledons</taxon>
        <taxon>Gunneridae</taxon>
        <taxon>Pentapetalae</taxon>
        <taxon>Caryophyllales</taxon>
        <taxon>Caryophyllaceae</taxon>
        <taxon>Caryophylleae</taxon>
        <taxon>Saponaria</taxon>
    </lineage>
</organism>
<gene>
    <name evidence="3" type="ORF">RND81_05G151100</name>
</gene>
<dbReference type="InterPro" id="IPR025312">
    <property type="entry name" value="DUF4216"/>
</dbReference>
<feature type="region of interest" description="Disordered" evidence="1">
    <location>
        <begin position="181"/>
        <end position="203"/>
    </location>
</feature>
<evidence type="ECO:0000313" key="4">
    <source>
        <dbReference type="Proteomes" id="UP001443914"/>
    </source>
</evidence>
<dbReference type="Proteomes" id="UP001443914">
    <property type="component" value="Unassembled WGS sequence"/>
</dbReference>
<dbReference type="PANTHER" id="PTHR48258">
    <property type="entry name" value="DUF4218 DOMAIN-CONTAINING PROTEIN-RELATED"/>
    <property type="match status" value="1"/>
</dbReference>
<feature type="domain" description="DUF4216" evidence="2">
    <location>
        <begin position="23"/>
        <end position="101"/>
    </location>
</feature>
<evidence type="ECO:0000256" key="1">
    <source>
        <dbReference type="SAM" id="MobiDB-lite"/>
    </source>
</evidence>
<sequence>MNYGVCVHGVEGDDYYGTLEEIIELRYCGEQRVYNAVLFKCSWMDNSPNSTNVHELYKLVEVNHVRKYGKYDLFVLAHQVNQIYFSSYPNTKNDRNQWWAVFNTKARSQIDAPVDNIVFQDDISSTPPLLSMVLEDVVVPCLNEEEEEEEKKKKKKKKMMRSLFFMTGGRGRGRRVNIRSELVEGSEHGSEDGSGDGSEDIRNADVTGSASAVGDVLSIETGKLWFEDTKVVRRVTRSIKAHYHYHYPYLNWRETPNSVRDQWFNNFRGFCTWNPAHENAVKRHFDETARLRLKDNVNDAGSKVKGKDKPCPSWMIPEVYKAFLERRKDKQF</sequence>